<dbReference type="RefSeq" id="WP_279965574.1">
    <property type="nucleotide sequence ID" value="NZ_CP122537.1"/>
</dbReference>
<name>A0ABY8LF64_9RHOB</name>
<keyword evidence="1" id="KW-0808">Transferase</keyword>
<evidence type="ECO:0000313" key="2">
    <source>
        <dbReference type="Proteomes" id="UP001243420"/>
    </source>
</evidence>
<keyword evidence="1" id="KW-0418">Kinase</keyword>
<organism evidence="1 2">
    <name type="scientific">Jannaschia ovalis</name>
    <dbReference type="NCBI Taxonomy" id="3038773"/>
    <lineage>
        <taxon>Bacteria</taxon>
        <taxon>Pseudomonadati</taxon>
        <taxon>Pseudomonadota</taxon>
        <taxon>Alphaproteobacteria</taxon>
        <taxon>Rhodobacterales</taxon>
        <taxon>Roseobacteraceae</taxon>
        <taxon>Jannaschia</taxon>
    </lineage>
</organism>
<protein>
    <submittedName>
        <fullName evidence="1">Gamma-glutamyl kinase</fullName>
    </submittedName>
</protein>
<sequence>MLVFWKARVVLLAVPKTGTTALEAALAPRADAAIVNPPGLKHCTVRKYRRELAEFFEQKGRRPMELIAVMREPRDWLGSWYRYRSRPQLDGQPNSTTGMDFDAFVAAHLSDPAPDFARVGSQAQFLQGGVDHLFRHDRMPDLVGFLQDRIGEEIALPRANVSPAGRTDLLPETEARLRRERAADFNLWNSLQG</sequence>
<keyword evidence="2" id="KW-1185">Reference proteome</keyword>
<dbReference type="InterPro" id="IPR027417">
    <property type="entry name" value="P-loop_NTPase"/>
</dbReference>
<dbReference type="SUPFAM" id="SSF52540">
    <property type="entry name" value="P-loop containing nucleoside triphosphate hydrolases"/>
    <property type="match status" value="1"/>
</dbReference>
<dbReference type="Proteomes" id="UP001243420">
    <property type="component" value="Chromosome"/>
</dbReference>
<dbReference type="EMBL" id="CP122537">
    <property type="protein sequence ID" value="WGH78823.1"/>
    <property type="molecule type" value="Genomic_DNA"/>
</dbReference>
<reference evidence="1 2" key="1">
    <citation type="submission" date="2023-04" db="EMBL/GenBank/DDBJ databases">
        <title>Jannaschia ovalis sp. nov., a marine bacterium isolated from sea tidal flat.</title>
        <authorList>
            <person name="Kwon D.Y."/>
            <person name="Kim J.-J."/>
        </authorList>
    </citation>
    <scope>NUCLEOTIDE SEQUENCE [LARGE SCALE GENOMIC DNA]</scope>
    <source>
        <strain evidence="1 2">GRR-S6-38</strain>
    </source>
</reference>
<proteinExistence type="predicted"/>
<evidence type="ECO:0000313" key="1">
    <source>
        <dbReference type="EMBL" id="WGH78823.1"/>
    </source>
</evidence>
<dbReference type="GO" id="GO:0016301">
    <property type="term" value="F:kinase activity"/>
    <property type="evidence" value="ECO:0007669"/>
    <property type="project" value="UniProtKB-KW"/>
</dbReference>
<gene>
    <name evidence="1" type="ORF">P8627_00765</name>
</gene>
<accession>A0ABY8LF64</accession>